<dbReference type="SUPFAM" id="SSF53756">
    <property type="entry name" value="UDP-Glycosyltransferase/glycogen phosphorylase"/>
    <property type="match status" value="1"/>
</dbReference>
<dbReference type="EMBL" id="AM180252">
    <property type="protein sequence ID" value="CAJ54900.1"/>
    <property type="molecule type" value="Genomic_DNA"/>
</dbReference>
<protein>
    <submittedName>
        <fullName evidence="1">Lipopolysaccharide core biosynthesis protein RfaG (Glucosyltransferase I)</fullName>
    </submittedName>
</protein>
<dbReference type="HOGENOM" id="CLU_009583_44_1_7"/>
<organism evidence="1 2">
    <name type="scientific">Lawsonia intracellularis (strain PHE/MN1-00)</name>
    <dbReference type="NCBI Taxonomy" id="363253"/>
    <lineage>
        <taxon>Bacteria</taxon>
        <taxon>Pseudomonadati</taxon>
        <taxon>Thermodesulfobacteriota</taxon>
        <taxon>Desulfovibrionia</taxon>
        <taxon>Desulfovibrionales</taxon>
        <taxon>Desulfovibrionaceae</taxon>
        <taxon>Lawsonia</taxon>
    </lineage>
</organism>
<accession>Q1MQ27</accession>
<dbReference type="AlphaFoldDB" id="Q1MQ27"/>
<dbReference type="STRING" id="363253.LI0846"/>
<dbReference type="Proteomes" id="UP000002430">
    <property type="component" value="Chromosome"/>
</dbReference>
<dbReference type="Gene3D" id="3.40.50.2000">
    <property type="entry name" value="Glycogen Phosphorylase B"/>
    <property type="match status" value="2"/>
</dbReference>
<dbReference type="eggNOG" id="COG0438">
    <property type="taxonomic scope" value="Bacteria"/>
</dbReference>
<proteinExistence type="predicted"/>
<dbReference type="KEGG" id="lip:LI0846"/>
<dbReference type="PANTHER" id="PTHR12526">
    <property type="entry name" value="GLYCOSYLTRANSFERASE"/>
    <property type="match status" value="1"/>
</dbReference>
<keyword evidence="2" id="KW-1185">Reference proteome</keyword>
<reference evidence="1 2" key="1">
    <citation type="submission" date="2005-11" db="EMBL/GenBank/DDBJ databases">
        <title>The complete genome sequence of Lawsonia intracellularis: the causative agent of proliferative enteropathy.</title>
        <authorList>
            <person name="Kaur K."/>
            <person name="Zhang Q."/>
            <person name="Beckler D."/>
            <person name="Munir S."/>
            <person name="Li L."/>
            <person name="Kinsley K."/>
            <person name="Herron L."/>
            <person name="Peterson A."/>
            <person name="May B."/>
            <person name="Singh S."/>
            <person name="Gebhart C."/>
            <person name="Kapur V."/>
        </authorList>
    </citation>
    <scope>NUCLEOTIDE SEQUENCE [LARGE SCALE GENOMIC DNA]</scope>
    <source>
        <strain evidence="1 2">PHE/MN1-00</strain>
    </source>
</reference>
<dbReference type="Pfam" id="PF13692">
    <property type="entry name" value="Glyco_trans_1_4"/>
    <property type="match status" value="1"/>
</dbReference>
<dbReference type="CDD" id="cd03801">
    <property type="entry name" value="GT4_PimA-like"/>
    <property type="match status" value="1"/>
</dbReference>
<dbReference type="RefSeq" id="WP_011526929.1">
    <property type="nucleotide sequence ID" value="NC_008011.1"/>
</dbReference>
<dbReference type="OrthoDB" id="433681at2"/>
<sequence>MASIALMLPRFGLYGGVEQFAYRLAEALAEEHSVDFICARAEASPPLGVRVIIVGRLGWFKWLKIAWFAICAEQVRKKGSYDLVIGLGKTWNQDIVRIGGGPQSKFWSLSEQAWSPGFHRYSKKFRRYVNPASWLNFIIEKHQIYSQSTLICVSETVRQWVLEAYPSIQSPEVIYNLPDFSRFTPTTYEQRVVARAKFDLDMGHIAIATATSNFMLKGTRSLIKAMKLLPLNFKLFIAGGRDISSYKKLVHLLKVQDRVVFMGKVEDMLSLYRAIDLFALPTYYDACSNAVLEARACGLKVLSSKYDGSSSFLPQHWLINNPSNSQEIANKLLSMSQEPPPSPMYIPSTIKAGLSSWVNFIEFMLQKKSLMKM</sequence>
<dbReference type="CAZy" id="GT4">
    <property type="family name" value="Glycosyltransferase Family 4"/>
</dbReference>
<evidence type="ECO:0000313" key="1">
    <source>
        <dbReference type="EMBL" id="CAJ54900.1"/>
    </source>
</evidence>
<name>Q1MQ27_LAWIP</name>
<gene>
    <name evidence="1" type="ordered locus">LI0846</name>
</gene>
<evidence type="ECO:0000313" key="2">
    <source>
        <dbReference type="Proteomes" id="UP000002430"/>
    </source>
</evidence>